<evidence type="ECO:0000256" key="6">
    <source>
        <dbReference type="RuleBase" id="RU000680"/>
    </source>
</evidence>
<name>A0A3P6T144_LITSI</name>
<dbReference type="STRING" id="42156.A0A3P6T144"/>
<keyword evidence="9" id="KW-1185">Reference proteome</keyword>
<keyword evidence="7" id="KW-1133">Transmembrane helix</keyword>
<dbReference type="GO" id="GO:0000139">
    <property type="term" value="C:Golgi membrane"/>
    <property type="evidence" value="ECO:0007669"/>
    <property type="project" value="UniProtKB-SubCell"/>
</dbReference>
<dbReference type="GO" id="GO:0070836">
    <property type="term" value="P:caveola assembly"/>
    <property type="evidence" value="ECO:0007669"/>
    <property type="project" value="InterPro"/>
</dbReference>
<evidence type="ECO:0000256" key="1">
    <source>
        <dbReference type="ARBA" id="ARBA00004202"/>
    </source>
</evidence>
<dbReference type="EMBL" id="UYRX01000393">
    <property type="protein sequence ID" value="VDK81496.1"/>
    <property type="molecule type" value="Genomic_DNA"/>
</dbReference>
<keyword evidence="3 6" id="KW-1003">Cell membrane</keyword>
<proteinExistence type="inferred from homology"/>
<dbReference type="PANTHER" id="PTHR10844">
    <property type="entry name" value="CAVEOLIN"/>
    <property type="match status" value="1"/>
</dbReference>
<comment type="function">
    <text evidence="6">May act as a scaffolding protein within caveolar membranes. Interacts directly with G-protein alpha subunits and can functionally regulate their activity.</text>
</comment>
<accession>A0A3P6T144</accession>
<keyword evidence="5 6" id="KW-0472">Membrane</keyword>
<dbReference type="PANTHER" id="PTHR10844:SF21">
    <property type="entry name" value="CAVEOLIN-1"/>
    <property type="match status" value="1"/>
</dbReference>
<protein>
    <recommendedName>
        <fullName evidence="6">Caveolin</fullName>
    </recommendedName>
</protein>
<dbReference type="Proteomes" id="UP000277928">
    <property type="component" value="Unassembled WGS sequence"/>
</dbReference>
<evidence type="ECO:0000256" key="4">
    <source>
        <dbReference type="ARBA" id="ARBA00023034"/>
    </source>
</evidence>
<evidence type="ECO:0000256" key="3">
    <source>
        <dbReference type="ARBA" id="ARBA00022475"/>
    </source>
</evidence>
<keyword evidence="7" id="KW-0812">Transmembrane</keyword>
<dbReference type="Pfam" id="PF01146">
    <property type="entry name" value="Caveolin"/>
    <property type="match status" value="1"/>
</dbReference>
<reference evidence="8 9" key="1">
    <citation type="submission" date="2018-08" db="EMBL/GenBank/DDBJ databases">
        <authorList>
            <person name="Laetsch R D."/>
            <person name="Stevens L."/>
            <person name="Kumar S."/>
            <person name="Blaxter L. M."/>
        </authorList>
    </citation>
    <scope>NUCLEOTIDE SEQUENCE [LARGE SCALE GENOMIC DNA]</scope>
</reference>
<feature type="transmembrane region" description="Helical" evidence="7">
    <location>
        <begin position="133"/>
        <end position="155"/>
    </location>
</feature>
<comment type="similarity">
    <text evidence="2 6">Belongs to the caveolin family.</text>
</comment>
<gene>
    <name evidence="8" type="ORF">NLS_LOCUS5318</name>
</gene>
<dbReference type="OMA" id="NVFACVP"/>
<organism evidence="8 9">
    <name type="scientific">Litomosoides sigmodontis</name>
    <name type="common">Filarial nematode worm</name>
    <dbReference type="NCBI Taxonomy" id="42156"/>
    <lineage>
        <taxon>Eukaryota</taxon>
        <taxon>Metazoa</taxon>
        <taxon>Ecdysozoa</taxon>
        <taxon>Nematoda</taxon>
        <taxon>Chromadorea</taxon>
        <taxon>Rhabditida</taxon>
        <taxon>Spirurina</taxon>
        <taxon>Spiruromorpha</taxon>
        <taxon>Filarioidea</taxon>
        <taxon>Onchocercidae</taxon>
        <taxon>Litomosoides</taxon>
    </lineage>
</organism>
<keyword evidence="4 6" id="KW-0333">Golgi apparatus</keyword>
<feature type="transmembrane region" description="Helical" evidence="7">
    <location>
        <begin position="107"/>
        <end position="127"/>
    </location>
</feature>
<evidence type="ECO:0000256" key="2">
    <source>
        <dbReference type="ARBA" id="ARBA00010988"/>
    </source>
</evidence>
<dbReference type="AlphaFoldDB" id="A0A3P6T144"/>
<evidence type="ECO:0000313" key="9">
    <source>
        <dbReference type="Proteomes" id="UP000277928"/>
    </source>
</evidence>
<comment type="subcellular location">
    <subcellularLocation>
        <location evidence="1 6">Cell membrane</location>
        <topology evidence="1 6">Peripheral membrane protein</topology>
    </subcellularLocation>
    <subcellularLocation>
        <location evidence="6">Golgi apparatus membrane</location>
        <topology evidence="6">Peripheral membrane protein</topology>
    </subcellularLocation>
    <subcellularLocation>
        <location evidence="6">Membrane</location>
        <location evidence="6">Caveola</location>
        <topology evidence="6">Peripheral membrane protein</topology>
    </subcellularLocation>
</comment>
<evidence type="ECO:0000313" key="8">
    <source>
        <dbReference type="EMBL" id="VDK81496.1"/>
    </source>
</evidence>
<evidence type="ECO:0000256" key="7">
    <source>
        <dbReference type="SAM" id="Phobius"/>
    </source>
</evidence>
<dbReference type="GO" id="GO:0060090">
    <property type="term" value="F:molecular adaptor activity"/>
    <property type="evidence" value="ECO:0007669"/>
    <property type="project" value="TreeGrafter"/>
</dbReference>
<dbReference type="OrthoDB" id="5917823at2759"/>
<dbReference type="GO" id="GO:0005901">
    <property type="term" value="C:caveola"/>
    <property type="evidence" value="ECO:0007669"/>
    <property type="project" value="UniProtKB-SubCell"/>
</dbReference>
<sequence>MCDLTEVIEAKGVPVKWEPETLEAETNSTKEESGDKKRKKICKIWQRKSPRSYNVGGKKSKVTNGMHFISRDKRGLNNHVIMDFGQVFAEPDGSRSFNWTWLATNRIFTATSVTIYKLLATFIAIPFAVLFGVLFAIFAAISVFLCTPLGVLFGIPLNALSKSWDFIICRLLNPITKSICCQRKKNEENTVILNA</sequence>
<evidence type="ECO:0000256" key="5">
    <source>
        <dbReference type="ARBA" id="ARBA00023136"/>
    </source>
</evidence>
<dbReference type="InterPro" id="IPR001612">
    <property type="entry name" value="Caveolin"/>
</dbReference>